<proteinExistence type="predicted"/>
<evidence type="ECO:0000313" key="3">
    <source>
        <dbReference type="EMBL" id="MBE9023845.1"/>
    </source>
</evidence>
<name>A0A8J6ZWH2_DESMC</name>
<dbReference type="RefSeq" id="WP_193917765.1">
    <property type="nucleotide sequence ID" value="NZ_JADEXS020000001.1"/>
</dbReference>
<dbReference type="Proteomes" id="UP000622533">
    <property type="component" value="Unassembled WGS sequence"/>
</dbReference>
<evidence type="ECO:0000259" key="2">
    <source>
        <dbReference type="Pfam" id="PF12770"/>
    </source>
</evidence>
<feature type="region of interest" description="Disordered" evidence="1">
    <location>
        <begin position="1"/>
        <end position="42"/>
    </location>
</feature>
<feature type="compositionally biased region" description="Basic and acidic residues" evidence="1">
    <location>
        <begin position="28"/>
        <end position="40"/>
    </location>
</feature>
<comment type="caution">
    <text evidence="3">The sequence shown here is derived from an EMBL/GenBank/DDBJ whole genome shotgun (WGS) entry which is preliminary data.</text>
</comment>
<gene>
    <name evidence="3" type="ORF">IQ276_15835</name>
</gene>
<dbReference type="Pfam" id="PF12770">
    <property type="entry name" value="CHAT"/>
    <property type="match status" value="1"/>
</dbReference>
<organism evidence="3 4">
    <name type="scientific">Desmonostoc muscorum LEGE 12446</name>
    <dbReference type="NCBI Taxonomy" id="1828758"/>
    <lineage>
        <taxon>Bacteria</taxon>
        <taxon>Bacillati</taxon>
        <taxon>Cyanobacteriota</taxon>
        <taxon>Cyanophyceae</taxon>
        <taxon>Nostocales</taxon>
        <taxon>Nostocaceae</taxon>
        <taxon>Desmonostoc</taxon>
    </lineage>
</organism>
<dbReference type="AlphaFoldDB" id="A0A8J6ZWH2"/>
<evidence type="ECO:0000313" key="4">
    <source>
        <dbReference type="Proteomes" id="UP000622533"/>
    </source>
</evidence>
<feature type="domain" description="CHAT" evidence="2">
    <location>
        <begin position="184"/>
        <end position="394"/>
    </location>
</feature>
<dbReference type="InterPro" id="IPR024983">
    <property type="entry name" value="CHAT_dom"/>
</dbReference>
<evidence type="ECO:0000256" key="1">
    <source>
        <dbReference type="SAM" id="MobiDB-lite"/>
    </source>
</evidence>
<reference evidence="3" key="1">
    <citation type="submission" date="2020-10" db="EMBL/GenBank/DDBJ databases">
        <authorList>
            <person name="Castelo-Branco R."/>
            <person name="Eusebio N."/>
            <person name="Adriana R."/>
            <person name="Vieira A."/>
            <person name="Brugerolle De Fraissinette N."/>
            <person name="Rezende De Castro R."/>
            <person name="Schneider M.P."/>
            <person name="Vasconcelos V."/>
            <person name="Leao P.N."/>
        </authorList>
    </citation>
    <scope>NUCLEOTIDE SEQUENCE</scope>
    <source>
        <strain evidence="3">LEGE 12446</strain>
    </source>
</reference>
<dbReference type="EMBL" id="JADEXS010000200">
    <property type="protein sequence ID" value="MBE9023845.1"/>
    <property type="molecule type" value="Genomic_DNA"/>
</dbReference>
<protein>
    <submittedName>
        <fullName evidence="3">CHAT domain-containing protein</fullName>
    </submittedName>
</protein>
<accession>A0A8J6ZWH2</accession>
<keyword evidence="4" id="KW-1185">Reference proteome</keyword>
<sequence length="430" mass="48895">MMADKPKLRQRATSGPKGVSQPKNSLPESKETAKRTKELTPKGTVILTEEEELPEIKELCITTKPPKNMAILHIFTDGKNKYNIWGVNSYKKLEKKRQPENKPHLSLAVPINGKDDAKNIKNNMKEFSDLNSPLTKWIMSLRDKFGENLCLVIVDYTNFEIPWEMLELTPFKAQSPPQYIGALITTVRWRNINNDSVDSCDPFLVLDPKHEYSYGIAVAYVLEELQVEKEIKALTDLRAEIYHSRQYEMKHFHTYLHSDNADHSFVYISSHGFFGNSPDEIAIGSQKDKEQQLKLNDLVKHPLNPGRKSQGIVFINACHSAREVSDPVQCHSYRKNFIELFLRQGVRGVIGTLGAVNNDVASDFACELIQEFSQSSDLPVAALLKKLRSKAVENLGDEPTSEQLKFFINTFMYVYYGNPMTVLRLTPSGK</sequence>